<dbReference type="PANTHER" id="PTHR43037">
    <property type="entry name" value="UNNAMED PRODUCT-RELATED"/>
    <property type="match status" value="1"/>
</dbReference>
<dbReference type="InterPro" id="IPR050955">
    <property type="entry name" value="Plant_Biomass_Hydrol_Est"/>
</dbReference>
<evidence type="ECO:0000256" key="3">
    <source>
        <dbReference type="SAM" id="SignalP"/>
    </source>
</evidence>
<name>A0A7C4CBM5_UNCW3</name>
<dbReference type="GO" id="GO:0005576">
    <property type="term" value="C:extracellular region"/>
    <property type="evidence" value="ECO:0007669"/>
    <property type="project" value="InterPro"/>
</dbReference>
<dbReference type="GO" id="GO:0016787">
    <property type="term" value="F:hydrolase activity"/>
    <property type="evidence" value="ECO:0007669"/>
    <property type="project" value="UniProtKB-KW"/>
</dbReference>
<dbReference type="SUPFAM" id="SSF53474">
    <property type="entry name" value="alpha/beta-Hydrolases"/>
    <property type="match status" value="1"/>
</dbReference>
<organism evidence="4">
    <name type="scientific">candidate division WOR-3 bacterium</name>
    <dbReference type="NCBI Taxonomy" id="2052148"/>
    <lineage>
        <taxon>Bacteria</taxon>
        <taxon>Bacteria division WOR-3</taxon>
    </lineage>
</organism>
<gene>
    <name evidence="4" type="ORF">ENS41_06920</name>
</gene>
<feature type="chain" id="PRO_5027609307" description="Esterase" evidence="3">
    <location>
        <begin position="21"/>
        <end position="305"/>
    </location>
</feature>
<dbReference type="InterPro" id="IPR010126">
    <property type="entry name" value="Esterase_phb"/>
</dbReference>
<protein>
    <recommendedName>
        <fullName evidence="5">Esterase</fullName>
    </recommendedName>
</protein>
<dbReference type="InterPro" id="IPR029058">
    <property type="entry name" value="AB_hydrolase_fold"/>
</dbReference>
<feature type="signal peptide" evidence="3">
    <location>
        <begin position="1"/>
        <end position="20"/>
    </location>
</feature>
<dbReference type="PANTHER" id="PTHR43037:SF1">
    <property type="entry name" value="BLL1128 PROTEIN"/>
    <property type="match status" value="1"/>
</dbReference>
<evidence type="ECO:0008006" key="5">
    <source>
        <dbReference type="Google" id="ProtNLM"/>
    </source>
</evidence>
<dbReference type="AlphaFoldDB" id="A0A7C4CBM5"/>
<keyword evidence="2" id="KW-0378">Hydrolase</keyword>
<reference evidence="4" key="1">
    <citation type="journal article" date="2020" name="mSystems">
        <title>Genome- and Community-Level Interaction Insights into Carbon Utilization and Element Cycling Functions of Hydrothermarchaeota in Hydrothermal Sediment.</title>
        <authorList>
            <person name="Zhou Z."/>
            <person name="Liu Y."/>
            <person name="Xu W."/>
            <person name="Pan J."/>
            <person name="Luo Z.H."/>
            <person name="Li M."/>
        </authorList>
    </citation>
    <scope>NUCLEOTIDE SEQUENCE [LARGE SCALE GENOMIC DNA]</scope>
    <source>
        <strain evidence="4">SpSt-488</strain>
    </source>
</reference>
<sequence length="305" mass="32492">MVQSIAVGFLLTLAASATDAGPTQGSYGQSLEFGGRRRTYLLHLPDMTADYARPLVFVLHGGGGSGRAVARLTGFNRLADSAGFIVVYPDGVERHWNDGRGVKRFAAQREGVDDVGFIAALIDTLVLRLGADPTRVYVTGMSNGAMMCHRLGLELAGKIAAIAPVAGNLPVKLAEKRPVRPVAVLAINGTDDPLVPFEGGGVGLVAKRGKVLSTAQTVQFWVERNGCSPAPETAWVDDADPDDGIRVARAVYSGGREGTEVILYTVLGGGHTWPQGAERPGHFGRTARDFSASGEIWRFFARHRR</sequence>
<evidence type="ECO:0000256" key="2">
    <source>
        <dbReference type="ARBA" id="ARBA00022801"/>
    </source>
</evidence>
<dbReference type="Pfam" id="PF10503">
    <property type="entry name" value="Esterase_PHB"/>
    <property type="match status" value="1"/>
</dbReference>
<accession>A0A7C4CBM5</accession>
<dbReference type="Gene3D" id="3.40.50.1820">
    <property type="entry name" value="alpha/beta hydrolase"/>
    <property type="match status" value="1"/>
</dbReference>
<proteinExistence type="predicted"/>
<evidence type="ECO:0000313" key="4">
    <source>
        <dbReference type="EMBL" id="HGK28672.1"/>
    </source>
</evidence>
<keyword evidence="1 3" id="KW-0732">Signal</keyword>
<comment type="caution">
    <text evidence="4">The sequence shown here is derived from an EMBL/GenBank/DDBJ whole genome shotgun (WGS) entry which is preliminary data.</text>
</comment>
<evidence type="ECO:0000256" key="1">
    <source>
        <dbReference type="ARBA" id="ARBA00022729"/>
    </source>
</evidence>
<dbReference type="EMBL" id="DSUT01000145">
    <property type="protein sequence ID" value="HGK28672.1"/>
    <property type="molecule type" value="Genomic_DNA"/>
</dbReference>